<sequence>MSFTTKIQPYAVIELVLDTPDDPAIARTDLAQGSITLRGSAVSPWKVNTITVLDMGGGDLSFKLNDSDNDSIPGSSGLKVEGSNFREIYWTNTVVGTTAKVFLAWVD</sequence>
<proteinExistence type="predicted"/>
<dbReference type="EMBL" id="MT143735">
    <property type="protein sequence ID" value="QJB01811.1"/>
    <property type="molecule type" value="Genomic_DNA"/>
</dbReference>
<organism evidence="1">
    <name type="scientific">viral metagenome</name>
    <dbReference type="NCBI Taxonomy" id="1070528"/>
    <lineage>
        <taxon>unclassified sequences</taxon>
        <taxon>metagenomes</taxon>
        <taxon>organismal metagenomes</taxon>
    </lineage>
</organism>
<reference evidence="1" key="1">
    <citation type="submission" date="2020-03" db="EMBL/GenBank/DDBJ databases">
        <title>The deep terrestrial virosphere.</title>
        <authorList>
            <person name="Holmfeldt K."/>
            <person name="Nilsson E."/>
            <person name="Simone D."/>
            <person name="Lopez-Fernandez M."/>
            <person name="Wu X."/>
            <person name="de Brujin I."/>
            <person name="Lundin D."/>
            <person name="Andersson A."/>
            <person name="Bertilsson S."/>
            <person name="Dopson M."/>
        </authorList>
    </citation>
    <scope>NUCLEOTIDE SEQUENCE</scope>
    <source>
        <strain evidence="1">MM171B01954</strain>
    </source>
</reference>
<evidence type="ECO:0000313" key="1">
    <source>
        <dbReference type="EMBL" id="QJB01811.1"/>
    </source>
</evidence>
<accession>A0A6M3M231</accession>
<dbReference type="AlphaFoldDB" id="A0A6M3M231"/>
<name>A0A6M3M231_9ZZZZ</name>
<gene>
    <name evidence="1" type="ORF">MM171B01954_0008</name>
</gene>
<protein>
    <submittedName>
        <fullName evidence="1">Uncharacterized protein</fullName>
    </submittedName>
</protein>